<evidence type="ECO:0000256" key="5">
    <source>
        <dbReference type="ARBA" id="ARBA00022777"/>
    </source>
</evidence>
<name>A0A840P0C9_9ACTN</name>
<evidence type="ECO:0000259" key="9">
    <source>
        <dbReference type="PROSITE" id="PS50011"/>
    </source>
</evidence>
<sequence>MPQIAPLVAGDPSRLGSFRLTGRIGEGGQGVVYLGINDAGERAAIKLLHVKFTGDATARSRFARELRAAQRVASFCTARVVEADLEGDTPYIASEFIEGRSLREIVDSDGPLRGSALDRLAIGTATALTAIHHASIVHRDFKPDNVLIAADGPRVVDFGIARILDSTGTITSRAIGTPAYMAPEQIAGDDVGPHTDVFAWGATIAFAATGITVFDGSSIAVVLNRILNHEVDLGMLPEPLRSVVRASLSKQATSRPSADQILLRLLGHPENAGADAAVLTQGVQVANPVVGDSDVTRLAQRLPGAGRTTEQQSIGHLPTHQSVSHQQPPQHHTGYPQHGWPQPAPTDLHSQRIDLPPQQPQPPSQQPLDVPPPSWQVPSQGPGQASTVASGSGRGPGKRAWIVLLVLVLVAAGGAGVAYASGWRPAFLGQARTSGGTNQASVDDPPVDPDATYASVVDKAAKTGRLTIGMRDFLPDVSLMSGSGTWSGFEVDLAKAIGKSLGVPEDKITFRATSRRERPALLATGQLDMVISTYSINTADDVSFAGPYYLAHVDLLVKDGSPITTVSGLEGRKLCQPASSVSVGIVQRAVQQVTLVPAQTYTDCMNMLIDGTVDAVPGDDIVLAGFANRETIRFKVIGAKLTDERYAVALKKGDQRGCEAVRAAIAGLYRDGTVSTLLRRHFGNVEFDWEENLPAMEPCGS</sequence>
<keyword evidence="8" id="KW-0472">Membrane</keyword>
<keyword evidence="3" id="KW-0732">Signal</keyword>
<evidence type="ECO:0000313" key="11">
    <source>
        <dbReference type="Proteomes" id="UP000578449"/>
    </source>
</evidence>
<evidence type="ECO:0000256" key="3">
    <source>
        <dbReference type="ARBA" id="ARBA00022729"/>
    </source>
</evidence>
<dbReference type="CDD" id="cd14014">
    <property type="entry name" value="STKc_PknB_like"/>
    <property type="match status" value="1"/>
</dbReference>
<keyword evidence="8" id="KW-0812">Transmembrane</keyword>
<keyword evidence="5 10" id="KW-0418">Kinase</keyword>
<dbReference type="AlphaFoldDB" id="A0A840P0C9"/>
<dbReference type="PANTHER" id="PTHR43289:SF34">
    <property type="entry name" value="SERINE_THREONINE-PROTEIN KINASE YBDM-RELATED"/>
    <property type="match status" value="1"/>
</dbReference>
<dbReference type="CDD" id="cd13690">
    <property type="entry name" value="PBP2_GluB"/>
    <property type="match status" value="1"/>
</dbReference>
<feature type="compositionally biased region" description="Polar residues" evidence="7">
    <location>
        <begin position="376"/>
        <end position="390"/>
    </location>
</feature>
<gene>
    <name evidence="10" type="ORF">HNP84_004398</name>
</gene>
<dbReference type="Gene3D" id="1.10.510.10">
    <property type="entry name" value="Transferase(Phosphotransferase) domain 1"/>
    <property type="match status" value="1"/>
</dbReference>
<feature type="compositionally biased region" description="Pro residues" evidence="7">
    <location>
        <begin position="357"/>
        <end position="375"/>
    </location>
</feature>
<dbReference type="PANTHER" id="PTHR43289">
    <property type="entry name" value="MITOGEN-ACTIVATED PROTEIN KINASE KINASE KINASE 20-RELATED"/>
    <property type="match status" value="1"/>
</dbReference>
<accession>A0A840P0C9</accession>
<evidence type="ECO:0000256" key="7">
    <source>
        <dbReference type="SAM" id="MobiDB-lite"/>
    </source>
</evidence>
<dbReference type="RefSeq" id="WP_185051580.1">
    <property type="nucleotide sequence ID" value="NZ_BAABIX010000004.1"/>
</dbReference>
<dbReference type="InterPro" id="IPR018313">
    <property type="entry name" value="SBP_3_CS"/>
</dbReference>
<dbReference type="SUPFAM" id="SSF53850">
    <property type="entry name" value="Periplasmic binding protein-like II"/>
    <property type="match status" value="1"/>
</dbReference>
<keyword evidence="11" id="KW-1185">Reference proteome</keyword>
<keyword evidence="10" id="KW-0723">Serine/threonine-protein kinase</keyword>
<keyword evidence="8" id="KW-1133">Transmembrane helix</keyword>
<dbReference type="Pfam" id="PF00069">
    <property type="entry name" value="Pkinase"/>
    <property type="match status" value="1"/>
</dbReference>
<keyword evidence="6" id="KW-0067">ATP-binding</keyword>
<dbReference type="GO" id="GO:0005524">
    <property type="term" value="F:ATP binding"/>
    <property type="evidence" value="ECO:0007669"/>
    <property type="project" value="UniProtKB-KW"/>
</dbReference>
<feature type="domain" description="Protein kinase" evidence="9">
    <location>
        <begin position="18"/>
        <end position="271"/>
    </location>
</feature>
<evidence type="ECO:0000256" key="6">
    <source>
        <dbReference type="ARBA" id="ARBA00022840"/>
    </source>
</evidence>
<dbReference type="InterPro" id="IPR008271">
    <property type="entry name" value="Ser/Thr_kinase_AS"/>
</dbReference>
<dbReference type="InterPro" id="IPR001638">
    <property type="entry name" value="Solute-binding_3/MltF_N"/>
</dbReference>
<evidence type="ECO:0000256" key="8">
    <source>
        <dbReference type="SAM" id="Phobius"/>
    </source>
</evidence>
<feature type="region of interest" description="Disordered" evidence="7">
    <location>
        <begin position="304"/>
        <end position="395"/>
    </location>
</feature>
<dbReference type="Pfam" id="PF00497">
    <property type="entry name" value="SBP_bac_3"/>
    <property type="match status" value="1"/>
</dbReference>
<dbReference type="PROSITE" id="PS01039">
    <property type="entry name" value="SBP_BACTERIAL_3"/>
    <property type="match status" value="1"/>
</dbReference>
<keyword evidence="4" id="KW-0547">Nucleotide-binding</keyword>
<evidence type="ECO:0000256" key="4">
    <source>
        <dbReference type="ARBA" id="ARBA00022741"/>
    </source>
</evidence>
<evidence type="ECO:0000313" key="10">
    <source>
        <dbReference type="EMBL" id="MBB5134664.1"/>
    </source>
</evidence>
<dbReference type="InterPro" id="IPR011009">
    <property type="entry name" value="Kinase-like_dom_sf"/>
</dbReference>
<dbReference type="Gene3D" id="3.30.200.20">
    <property type="entry name" value="Phosphorylase Kinase, domain 1"/>
    <property type="match status" value="1"/>
</dbReference>
<evidence type="ECO:0000256" key="1">
    <source>
        <dbReference type="ARBA" id="ARBA00010333"/>
    </source>
</evidence>
<comment type="caution">
    <text evidence="10">The sequence shown here is derived from an EMBL/GenBank/DDBJ whole genome shotgun (WGS) entry which is preliminary data.</text>
</comment>
<comment type="similarity">
    <text evidence="1">Belongs to the bacterial solute-binding protein 3 family.</text>
</comment>
<feature type="transmembrane region" description="Helical" evidence="8">
    <location>
        <begin position="400"/>
        <end position="420"/>
    </location>
</feature>
<dbReference type="PROSITE" id="PS00108">
    <property type="entry name" value="PROTEIN_KINASE_ST"/>
    <property type="match status" value="1"/>
</dbReference>
<dbReference type="Gene3D" id="3.40.190.10">
    <property type="entry name" value="Periplasmic binding protein-like II"/>
    <property type="match status" value="2"/>
</dbReference>
<dbReference type="PROSITE" id="PS50011">
    <property type="entry name" value="PROTEIN_KINASE_DOM"/>
    <property type="match status" value="1"/>
</dbReference>
<keyword evidence="2" id="KW-0808">Transferase</keyword>
<dbReference type="GO" id="GO:0004674">
    <property type="term" value="F:protein serine/threonine kinase activity"/>
    <property type="evidence" value="ECO:0007669"/>
    <property type="project" value="UniProtKB-KW"/>
</dbReference>
<dbReference type="SMART" id="SM00062">
    <property type="entry name" value="PBPb"/>
    <property type="match status" value="1"/>
</dbReference>
<dbReference type="Proteomes" id="UP000578449">
    <property type="component" value="Unassembled WGS sequence"/>
</dbReference>
<evidence type="ECO:0000256" key="2">
    <source>
        <dbReference type="ARBA" id="ARBA00022679"/>
    </source>
</evidence>
<proteinExistence type="inferred from homology"/>
<organism evidence="10 11">
    <name type="scientific">Thermocatellispora tengchongensis</name>
    <dbReference type="NCBI Taxonomy" id="1073253"/>
    <lineage>
        <taxon>Bacteria</taxon>
        <taxon>Bacillati</taxon>
        <taxon>Actinomycetota</taxon>
        <taxon>Actinomycetes</taxon>
        <taxon>Streptosporangiales</taxon>
        <taxon>Streptosporangiaceae</taxon>
        <taxon>Thermocatellispora</taxon>
    </lineage>
</organism>
<protein>
    <submittedName>
        <fullName evidence="10">Serine/threonine protein kinase</fullName>
    </submittedName>
</protein>
<reference evidence="10 11" key="1">
    <citation type="submission" date="2020-08" db="EMBL/GenBank/DDBJ databases">
        <title>Genomic Encyclopedia of Type Strains, Phase IV (KMG-IV): sequencing the most valuable type-strain genomes for metagenomic binning, comparative biology and taxonomic classification.</title>
        <authorList>
            <person name="Goeker M."/>
        </authorList>
    </citation>
    <scope>NUCLEOTIDE SEQUENCE [LARGE SCALE GENOMIC DNA]</scope>
    <source>
        <strain evidence="10 11">DSM 45615</strain>
    </source>
</reference>
<dbReference type="InterPro" id="IPR000719">
    <property type="entry name" value="Prot_kinase_dom"/>
</dbReference>
<dbReference type="SUPFAM" id="SSF56112">
    <property type="entry name" value="Protein kinase-like (PK-like)"/>
    <property type="match status" value="1"/>
</dbReference>
<feature type="compositionally biased region" description="Low complexity" evidence="7">
    <location>
        <begin position="320"/>
        <end position="332"/>
    </location>
</feature>
<dbReference type="EMBL" id="JACHGN010000009">
    <property type="protein sequence ID" value="MBB5134664.1"/>
    <property type="molecule type" value="Genomic_DNA"/>
</dbReference>